<gene>
    <name evidence="2" type="ORF">TrLO_g1512</name>
</gene>
<comment type="caution">
    <text evidence="2">The sequence shown here is derived from an EMBL/GenBank/DDBJ whole genome shotgun (WGS) entry which is preliminary data.</text>
</comment>
<evidence type="ECO:0000256" key="1">
    <source>
        <dbReference type="SAM" id="MobiDB-lite"/>
    </source>
</evidence>
<accession>A0A9W7ED91</accession>
<name>A0A9W7ED91_9STRA</name>
<reference evidence="3" key="1">
    <citation type="journal article" date="2023" name="Commun. Biol.">
        <title>Genome analysis of Parmales, the sister group of diatoms, reveals the evolutionary specialization of diatoms from phago-mixotrophs to photoautotrophs.</title>
        <authorList>
            <person name="Ban H."/>
            <person name="Sato S."/>
            <person name="Yoshikawa S."/>
            <person name="Yamada K."/>
            <person name="Nakamura Y."/>
            <person name="Ichinomiya M."/>
            <person name="Sato N."/>
            <person name="Blanc-Mathieu R."/>
            <person name="Endo H."/>
            <person name="Kuwata A."/>
            <person name="Ogata H."/>
        </authorList>
    </citation>
    <scope>NUCLEOTIDE SEQUENCE [LARGE SCALE GENOMIC DNA]</scope>
    <source>
        <strain evidence="3">NIES 3700</strain>
    </source>
</reference>
<dbReference type="Proteomes" id="UP001165122">
    <property type="component" value="Unassembled WGS sequence"/>
</dbReference>
<evidence type="ECO:0000313" key="3">
    <source>
        <dbReference type="Proteomes" id="UP001165122"/>
    </source>
</evidence>
<keyword evidence="3" id="KW-1185">Reference proteome</keyword>
<sequence>MKVPDSLQKIGSNVFYGCSKLVPSDIDVSDLDNDATSEVVDYLRSVQSASQPPSAPPTLDASTVEKQQREALARSLLLPSAPSLVVPLLYSLFRDCNYFN</sequence>
<feature type="region of interest" description="Disordered" evidence="1">
    <location>
        <begin position="46"/>
        <end position="65"/>
    </location>
</feature>
<protein>
    <submittedName>
        <fullName evidence="2">Uncharacterized protein</fullName>
    </submittedName>
</protein>
<dbReference type="OrthoDB" id="676979at2759"/>
<dbReference type="AlphaFoldDB" id="A0A9W7ED91"/>
<organism evidence="2 3">
    <name type="scientific">Triparma laevis f. longispina</name>
    <dbReference type="NCBI Taxonomy" id="1714387"/>
    <lineage>
        <taxon>Eukaryota</taxon>
        <taxon>Sar</taxon>
        <taxon>Stramenopiles</taxon>
        <taxon>Ochrophyta</taxon>
        <taxon>Bolidophyceae</taxon>
        <taxon>Parmales</taxon>
        <taxon>Triparmaceae</taxon>
        <taxon>Triparma</taxon>
    </lineage>
</organism>
<proteinExistence type="predicted"/>
<evidence type="ECO:0000313" key="2">
    <source>
        <dbReference type="EMBL" id="GMH73790.1"/>
    </source>
</evidence>
<dbReference type="EMBL" id="BRXW01000681">
    <property type="protein sequence ID" value="GMH73790.1"/>
    <property type="molecule type" value="Genomic_DNA"/>
</dbReference>